<sequence length="339" mass="33549">MQSALDAPEATDGSNASNAADGSNASNAADGSNAPNAADGSNAPNAAEATPVDGPLEATVSTTTSSGVTLVRVELQSTVDADLRVRIANGLDGPVLPPRPEGVPAAGWDAEGFRGVVPASGRLGVGYACPVSTSGARRSADHGTTRERTATAGESDAVSVELLGPADEAGAESASVEATIRSLGRARPPQDAVPIGAGARSPETTASDGTHGSTDETDAGPWATDATNTEPRAADAVPVAVDDWFDEVESRVGVADRLTDASAEEATAVLAARGGVDALSDLPEAVAADESALRAVAARADALADRAATTNAAPVVASLSAAANGDRPTTPTSRIGVDR</sequence>
<dbReference type="InterPro" id="IPR058393">
    <property type="entry name" value="DUF8080"/>
</dbReference>
<protein>
    <recommendedName>
        <fullName evidence="2">DUF8080 domain-containing protein</fullName>
    </recommendedName>
</protein>
<feature type="region of interest" description="Disordered" evidence="1">
    <location>
        <begin position="1"/>
        <end position="64"/>
    </location>
</feature>
<feature type="region of interest" description="Disordered" evidence="1">
    <location>
        <begin position="133"/>
        <end position="233"/>
    </location>
</feature>
<keyword evidence="4" id="KW-1185">Reference proteome</keyword>
<organism evidence="3 4">
    <name type="scientific">Halobellus litoreus</name>
    <dbReference type="NCBI Taxonomy" id="755310"/>
    <lineage>
        <taxon>Archaea</taxon>
        <taxon>Methanobacteriati</taxon>
        <taxon>Methanobacteriota</taxon>
        <taxon>Stenosarchaea group</taxon>
        <taxon>Halobacteria</taxon>
        <taxon>Halobacteriales</taxon>
        <taxon>Haloferacaceae</taxon>
        <taxon>Halobellus</taxon>
    </lineage>
</organism>
<evidence type="ECO:0000259" key="2">
    <source>
        <dbReference type="Pfam" id="PF26296"/>
    </source>
</evidence>
<feature type="compositionally biased region" description="Low complexity" evidence="1">
    <location>
        <begin position="12"/>
        <end position="40"/>
    </location>
</feature>
<comment type="caution">
    <text evidence="3">The sequence shown here is derived from an EMBL/GenBank/DDBJ whole genome shotgun (WGS) entry which is preliminary data.</text>
</comment>
<accession>A0ABD6DUE1</accession>
<name>A0ABD6DUE1_9EURY</name>
<dbReference type="Pfam" id="PF25256">
    <property type="entry name" value="DUF7857"/>
    <property type="match status" value="1"/>
</dbReference>
<reference evidence="3 4" key="1">
    <citation type="journal article" date="2019" name="Int. J. Syst. Evol. Microbiol.">
        <title>The Global Catalogue of Microorganisms (GCM) 10K type strain sequencing project: providing services to taxonomists for standard genome sequencing and annotation.</title>
        <authorList>
            <consortium name="The Broad Institute Genomics Platform"/>
            <consortium name="The Broad Institute Genome Sequencing Center for Infectious Disease"/>
            <person name="Wu L."/>
            <person name="Ma J."/>
        </authorList>
    </citation>
    <scope>NUCLEOTIDE SEQUENCE [LARGE SCALE GENOMIC DNA]</scope>
    <source>
        <strain evidence="3 4">CGMCC 1.10387</strain>
    </source>
</reference>
<feature type="compositionally biased region" description="Basic and acidic residues" evidence="1">
    <location>
        <begin position="138"/>
        <end position="149"/>
    </location>
</feature>
<gene>
    <name evidence="3" type="ORF">ACFSAS_06290</name>
</gene>
<evidence type="ECO:0000313" key="3">
    <source>
        <dbReference type="EMBL" id="MFD1685222.1"/>
    </source>
</evidence>
<dbReference type="InterPro" id="IPR057179">
    <property type="entry name" value="DUF7857"/>
</dbReference>
<dbReference type="Pfam" id="PF26296">
    <property type="entry name" value="DUF8080"/>
    <property type="match status" value="1"/>
</dbReference>
<evidence type="ECO:0000313" key="4">
    <source>
        <dbReference type="Proteomes" id="UP001597092"/>
    </source>
</evidence>
<dbReference type="AlphaFoldDB" id="A0ABD6DUE1"/>
<feature type="domain" description="DUF8080" evidence="2">
    <location>
        <begin position="238"/>
        <end position="310"/>
    </location>
</feature>
<feature type="region of interest" description="Disordered" evidence="1">
    <location>
        <begin position="317"/>
        <end position="339"/>
    </location>
</feature>
<proteinExistence type="predicted"/>
<dbReference type="Proteomes" id="UP001597092">
    <property type="component" value="Unassembled WGS sequence"/>
</dbReference>
<evidence type="ECO:0000256" key="1">
    <source>
        <dbReference type="SAM" id="MobiDB-lite"/>
    </source>
</evidence>
<feature type="compositionally biased region" description="Polar residues" evidence="1">
    <location>
        <begin position="202"/>
        <end position="212"/>
    </location>
</feature>
<dbReference type="RefSeq" id="WP_256306816.1">
    <property type="nucleotide sequence ID" value="NZ_JANHAW010000001.1"/>
</dbReference>
<dbReference type="EMBL" id="JBHUDP010000002">
    <property type="protein sequence ID" value="MFD1685222.1"/>
    <property type="molecule type" value="Genomic_DNA"/>
</dbReference>